<dbReference type="EMBL" id="CP036433">
    <property type="protein sequence ID" value="QDU94852.1"/>
    <property type="molecule type" value="Genomic_DNA"/>
</dbReference>
<evidence type="ECO:0000256" key="1">
    <source>
        <dbReference type="SAM" id="MobiDB-lite"/>
    </source>
</evidence>
<organism evidence="3 4">
    <name type="scientific">Lignipirellula cremea</name>
    <dbReference type="NCBI Taxonomy" id="2528010"/>
    <lineage>
        <taxon>Bacteria</taxon>
        <taxon>Pseudomonadati</taxon>
        <taxon>Planctomycetota</taxon>
        <taxon>Planctomycetia</taxon>
        <taxon>Pirellulales</taxon>
        <taxon>Pirellulaceae</taxon>
        <taxon>Lignipirellula</taxon>
    </lineage>
</organism>
<feature type="region of interest" description="Disordered" evidence="1">
    <location>
        <begin position="193"/>
        <end position="224"/>
    </location>
</feature>
<keyword evidence="2" id="KW-0472">Membrane</keyword>
<dbReference type="OrthoDB" id="290824at2"/>
<evidence type="ECO:0000313" key="3">
    <source>
        <dbReference type="EMBL" id="QDU94852.1"/>
    </source>
</evidence>
<dbReference type="AlphaFoldDB" id="A0A518DSN5"/>
<reference evidence="3 4" key="1">
    <citation type="submission" date="2019-02" db="EMBL/GenBank/DDBJ databases">
        <title>Deep-cultivation of Planctomycetes and their phenomic and genomic characterization uncovers novel biology.</title>
        <authorList>
            <person name="Wiegand S."/>
            <person name="Jogler M."/>
            <person name="Boedeker C."/>
            <person name="Pinto D."/>
            <person name="Vollmers J."/>
            <person name="Rivas-Marin E."/>
            <person name="Kohn T."/>
            <person name="Peeters S.H."/>
            <person name="Heuer A."/>
            <person name="Rast P."/>
            <person name="Oberbeckmann S."/>
            <person name="Bunk B."/>
            <person name="Jeske O."/>
            <person name="Meyerdierks A."/>
            <person name="Storesund J.E."/>
            <person name="Kallscheuer N."/>
            <person name="Luecker S."/>
            <person name="Lage O.M."/>
            <person name="Pohl T."/>
            <person name="Merkel B.J."/>
            <person name="Hornburger P."/>
            <person name="Mueller R.-W."/>
            <person name="Bruemmer F."/>
            <person name="Labrenz M."/>
            <person name="Spormann A.M."/>
            <person name="Op den Camp H."/>
            <person name="Overmann J."/>
            <person name="Amann R."/>
            <person name="Jetten M.S.M."/>
            <person name="Mascher T."/>
            <person name="Medema M.H."/>
            <person name="Devos D.P."/>
            <person name="Kaster A.-K."/>
            <person name="Ovreas L."/>
            <person name="Rohde M."/>
            <person name="Galperin M.Y."/>
            <person name="Jogler C."/>
        </authorList>
    </citation>
    <scope>NUCLEOTIDE SEQUENCE [LARGE SCALE GENOMIC DNA]</scope>
    <source>
        <strain evidence="3 4">Pla85_3_4</strain>
    </source>
</reference>
<evidence type="ECO:0000313" key="4">
    <source>
        <dbReference type="Proteomes" id="UP000317648"/>
    </source>
</evidence>
<dbReference type="Proteomes" id="UP000317648">
    <property type="component" value="Chromosome"/>
</dbReference>
<dbReference type="KEGG" id="lcre:Pla8534_26600"/>
<sequence>MKPAEPDINEASNSWSGKLAILVIFGTAIGMAALAWWFQYNKNDELGRRWGFPTVRLIQNAPQAELWLIAPAGASLPPPDFASPVEVIESAQATIDGQSRNVLEKRDIIGGSGWLHARNLLNEDYNYDFSAAPAAGEWAYVLVFRNETERVFLAFDLEHGLLQELSSGTTLQLNEPARLVLVEFFDKRVEPANVQISEQPNADRPDKQGDSGSGGSADSPDQTD</sequence>
<proteinExistence type="predicted"/>
<name>A0A518DSN5_9BACT</name>
<keyword evidence="2" id="KW-0812">Transmembrane</keyword>
<dbReference type="RefSeq" id="WP_145053608.1">
    <property type="nucleotide sequence ID" value="NZ_CP036433.1"/>
</dbReference>
<protein>
    <submittedName>
        <fullName evidence="3">Uncharacterized protein</fullName>
    </submittedName>
</protein>
<keyword evidence="4" id="KW-1185">Reference proteome</keyword>
<evidence type="ECO:0000256" key="2">
    <source>
        <dbReference type="SAM" id="Phobius"/>
    </source>
</evidence>
<gene>
    <name evidence="3" type="ORF">Pla8534_26600</name>
</gene>
<keyword evidence="2" id="KW-1133">Transmembrane helix</keyword>
<feature type="transmembrane region" description="Helical" evidence="2">
    <location>
        <begin position="20"/>
        <end position="38"/>
    </location>
</feature>
<accession>A0A518DSN5</accession>